<dbReference type="GO" id="GO:0051301">
    <property type="term" value="P:cell division"/>
    <property type="evidence" value="ECO:0007669"/>
    <property type="project" value="UniProtKB-KW"/>
</dbReference>
<proteinExistence type="inferred from homology"/>
<dbReference type="EMBL" id="JAGQLK010000031">
    <property type="protein sequence ID" value="MCA9383147.1"/>
    <property type="molecule type" value="Genomic_DNA"/>
</dbReference>
<evidence type="ECO:0000256" key="8">
    <source>
        <dbReference type="ARBA" id="ARBA00023136"/>
    </source>
</evidence>
<evidence type="ECO:0000259" key="13">
    <source>
        <dbReference type="Pfam" id="PF18075"/>
    </source>
</evidence>
<keyword evidence="4 10" id="KW-1003">Cell membrane</keyword>
<evidence type="ECO:0000256" key="10">
    <source>
        <dbReference type="PIRNR" id="PIRNR003097"/>
    </source>
</evidence>
<organism evidence="14 15">
    <name type="scientific">Candidatus Dojkabacteria bacterium</name>
    <dbReference type="NCBI Taxonomy" id="2099670"/>
    <lineage>
        <taxon>Bacteria</taxon>
        <taxon>Candidatus Dojkabacteria</taxon>
    </lineage>
</organism>
<evidence type="ECO:0000256" key="9">
    <source>
        <dbReference type="ARBA" id="ARBA00023306"/>
    </source>
</evidence>
<gene>
    <name evidence="14" type="ORF">KC909_02170</name>
</gene>
<feature type="domain" description="ABC3 transporter permease C-terminal" evidence="12">
    <location>
        <begin position="178"/>
        <end position="304"/>
    </location>
</feature>
<evidence type="ECO:0000256" key="3">
    <source>
        <dbReference type="ARBA" id="ARBA00021907"/>
    </source>
</evidence>
<accession>A0A955L5C3</accession>
<keyword evidence="7 11" id="KW-1133">Transmembrane helix</keyword>
<sequence length="307" mass="35050">MFTHFKRIISTTWKQIRRSGWLSWASILVMALAFFIAIIFIILAYVSNLFLQSIENEPHIYVFFNTGVSEENVLSLKQEWESLDQIELIEYTSEENALEEFTDSQSRSNPQVAENIRENVLPASLGIRLFSIEDANEIINIVSSEQETNDDIYAVVFSQETIDTIRSLFYWLRIGGGIIMGLLLVVIFSFTLLTVEFRTFNRAEEIGIMQLVGGSLWFIRAPFIFEGAFYGMLGSLISSSIIYILTYVIFVVNRDAGAVSFVINFFDDLRWPAFHIEHFIVIFVGLVALGSIVGALNSLVAIRRYIR</sequence>
<dbReference type="PANTHER" id="PTHR47755">
    <property type="entry name" value="CELL DIVISION PROTEIN FTSX"/>
    <property type="match status" value="1"/>
</dbReference>
<keyword evidence="9 10" id="KW-0131">Cell cycle</keyword>
<dbReference type="InterPro" id="IPR003838">
    <property type="entry name" value="ABC3_permease_C"/>
</dbReference>
<evidence type="ECO:0000256" key="7">
    <source>
        <dbReference type="ARBA" id="ARBA00022989"/>
    </source>
</evidence>
<reference evidence="14" key="2">
    <citation type="journal article" date="2021" name="Microbiome">
        <title>Successional dynamics and alternative stable states in a saline activated sludge microbial community over 9 years.</title>
        <authorList>
            <person name="Wang Y."/>
            <person name="Ye J."/>
            <person name="Ju F."/>
            <person name="Liu L."/>
            <person name="Boyd J.A."/>
            <person name="Deng Y."/>
            <person name="Parks D.H."/>
            <person name="Jiang X."/>
            <person name="Yin X."/>
            <person name="Woodcroft B.J."/>
            <person name="Tyson G.W."/>
            <person name="Hugenholtz P."/>
            <person name="Polz M.F."/>
            <person name="Zhang T."/>
        </authorList>
    </citation>
    <scope>NUCLEOTIDE SEQUENCE</scope>
    <source>
        <strain evidence="14">HKST-UBA14</strain>
    </source>
</reference>
<dbReference type="Gene3D" id="3.30.70.3040">
    <property type="match status" value="1"/>
</dbReference>
<comment type="subcellular location">
    <subcellularLocation>
        <location evidence="1">Cell membrane</location>
        <topology evidence="1">Multi-pass membrane protein</topology>
    </subcellularLocation>
</comment>
<feature type="transmembrane region" description="Helical" evidence="11">
    <location>
        <begin position="228"/>
        <end position="250"/>
    </location>
</feature>
<dbReference type="InterPro" id="IPR040690">
    <property type="entry name" value="FtsX_ECD"/>
</dbReference>
<evidence type="ECO:0000259" key="12">
    <source>
        <dbReference type="Pfam" id="PF02687"/>
    </source>
</evidence>
<dbReference type="Pfam" id="PF18075">
    <property type="entry name" value="FtsX_ECD"/>
    <property type="match status" value="1"/>
</dbReference>
<feature type="transmembrane region" description="Helical" evidence="11">
    <location>
        <begin position="170"/>
        <end position="193"/>
    </location>
</feature>
<keyword evidence="5 10" id="KW-0132">Cell division</keyword>
<feature type="domain" description="FtsX extracellular" evidence="13">
    <location>
        <begin position="60"/>
        <end position="143"/>
    </location>
</feature>
<feature type="transmembrane region" description="Helical" evidence="11">
    <location>
        <begin position="279"/>
        <end position="302"/>
    </location>
</feature>
<evidence type="ECO:0000256" key="2">
    <source>
        <dbReference type="ARBA" id="ARBA00007379"/>
    </source>
</evidence>
<evidence type="ECO:0000256" key="4">
    <source>
        <dbReference type="ARBA" id="ARBA00022475"/>
    </source>
</evidence>
<feature type="transmembrane region" description="Helical" evidence="11">
    <location>
        <begin position="21"/>
        <end position="46"/>
    </location>
</feature>
<reference evidence="14" key="1">
    <citation type="submission" date="2020-04" db="EMBL/GenBank/DDBJ databases">
        <authorList>
            <person name="Zhang T."/>
        </authorList>
    </citation>
    <scope>NUCLEOTIDE SEQUENCE</scope>
    <source>
        <strain evidence="14">HKST-UBA14</strain>
    </source>
</reference>
<evidence type="ECO:0000256" key="6">
    <source>
        <dbReference type="ARBA" id="ARBA00022692"/>
    </source>
</evidence>
<dbReference type="PANTHER" id="PTHR47755:SF1">
    <property type="entry name" value="CELL DIVISION PROTEIN FTSX"/>
    <property type="match status" value="1"/>
</dbReference>
<dbReference type="InterPro" id="IPR004513">
    <property type="entry name" value="FtsX"/>
</dbReference>
<evidence type="ECO:0000313" key="14">
    <source>
        <dbReference type="EMBL" id="MCA9383147.1"/>
    </source>
</evidence>
<keyword evidence="6 11" id="KW-0812">Transmembrane</keyword>
<dbReference type="AlphaFoldDB" id="A0A955L5C3"/>
<evidence type="ECO:0000256" key="11">
    <source>
        <dbReference type="SAM" id="Phobius"/>
    </source>
</evidence>
<name>A0A955L5C3_9BACT</name>
<dbReference type="PIRSF" id="PIRSF003097">
    <property type="entry name" value="FtsX"/>
    <property type="match status" value="1"/>
</dbReference>
<comment type="similarity">
    <text evidence="2 10">Belongs to the ABC-4 integral membrane protein family. FtsX subfamily.</text>
</comment>
<comment type="caution">
    <text evidence="14">The sequence shown here is derived from an EMBL/GenBank/DDBJ whole genome shotgun (WGS) entry which is preliminary data.</text>
</comment>
<evidence type="ECO:0000256" key="5">
    <source>
        <dbReference type="ARBA" id="ARBA00022618"/>
    </source>
</evidence>
<dbReference type="GO" id="GO:0005886">
    <property type="term" value="C:plasma membrane"/>
    <property type="evidence" value="ECO:0007669"/>
    <property type="project" value="UniProtKB-SubCell"/>
</dbReference>
<dbReference type="Pfam" id="PF02687">
    <property type="entry name" value="FtsX"/>
    <property type="match status" value="1"/>
</dbReference>
<evidence type="ECO:0000256" key="1">
    <source>
        <dbReference type="ARBA" id="ARBA00004651"/>
    </source>
</evidence>
<dbReference type="Proteomes" id="UP000783287">
    <property type="component" value="Unassembled WGS sequence"/>
</dbReference>
<protein>
    <recommendedName>
        <fullName evidence="3 10">Cell division protein FtsX</fullName>
    </recommendedName>
</protein>
<keyword evidence="8 10" id="KW-0472">Membrane</keyword>
<evidence type="ECO:0000313" key="15">
    <source>
        <dbReference type="Proteomes" id="UP000783287"/>
    </source>
</evidence>